<protein>
    <recommendedName>
        <fullName evidence="1">Reverse transcriptase domain-containing protein</fullName>
    </recommendedName>
</protein>
<dbReference type="AlphaFoldDB" id="A0AAD9KT34"/>
<accession>A0AAD9KT34</accession>
<comment type="caution">
    <text evidence="2">The sequence shown here is derived from an EMBL/GenBank/DDBJ whole genome shotgun (WGS) entry which is preliminary data.</text>
</comment>
<dbReference type="InterPro" id="IPR000477">
    <property type="entry name" value="RT_dom"/>
</dbReference>
<dbReference type="PROSITE" id="PS50878">
    <property type="entry name" value="RT_POL"/>
    <property type="match status" value="1"/>
</dbReference>
<dbReference type="Proteomes" id="UP001209878">
    <property type="component" value="Unassembled WGS sequence"/>
</dbReference>
<keyword evidence="3" id="KW-1185">Reference proteome</keyword>
<evidence type="ECO:0000313" key="3">
    <source>
        <dbReference type="Proteomes" id="UP001209878"/>
    </source>
</evidence>
<name>A0AAD9KT34_RIDPI</name>
<dbReference type="PANTHER" id="PTHR19446">
    <property type="entry name" value="REVERSE TRANSCRIPTASES"/>
    <property type="match status" value="1"/>
</dbReference>
<gene>
    <name evidence="2" type="ORF">NP493_674g01037</name>
</gene>
<proteinExistence type="predicted"/>
<dbReference type="Pfam" id="PF00078">
    <property type="entry name" value="RVT_1"/>
    <property type="match status" value="1"/>
</dbReference>
<feature type="domain" description="Reverse transcriptase" evidence="1">
    <location>
        <begin position="154"/>
        <end position="262"/>
    </location>
</feature>
<organism evidence="2 3">
    <name type="scientific">Ridgeia piscesae</name>
    <name type="common">Tubeworm</name>
    <dbReference type="NCBI Taxonomy" id="27915"/>
    <lineage>
        <taxon>Eukaryota</taxon>
        <taxon>Metazoa</taxon>
        <taxon>Spiralia</taxon>
        <taxon>Lophotrochozoa</taxon>
        <taxon>Annelida</taxon>
        <taxon>Polychaeta</taxon>
        <taxon>Sedentaria</taxon>
        <taxon>Canalipalpata</taxon>
        <taxon>Sabellida</taxon>
        <taxon>Siboglinidae</taxon>
        <taxon>Ridgeia</taxon>
    </lineage>
</organism>
<evidence type="ECO:0000313" key="2">
    <source>
        <dbReference type="EMBL" id="KAK2176248.1"/>
    </source>
</evidence>
<evidence type="ECO:0000259" key="1">
    <source>
        <dbReference type="PROSITE" id="PS50878"/>
    </source>
</evidence>
<dbReference type="EMBL" id="JAODUO010000674">
    <property type="protein sequence ID" value="KAK2176248.1"/>
    <property type="molecule type" value="Genomic_DNA"/>
</dbReference>
<reference evidence="2" key="1">
    <citation type="journal article" date="2023" name="Mol. Biol. Evol.">
        <title>Third-Generation Sequencing Reveals the Adaptive Role of the Epigenome in Three Deep-Sea Polychaetes.</title>
        <authorList>
            <person name="Perez M."/>
            <person name="Aroh O."/>
            <person name="Sun Y."/>
            <person name="Lan Y."/>
            <person name="Juniper S.K."/>
            <person name="Young C.R."/>
            <person name="Angers B."/>
            <person name="Qian P.Y."/>
        </authorList>
    </citation>
    <scope>NUCLEOTIDE SEQUENCE</scope>
    <source>
        <strain evidence="2">R07B-5</strain>
    </source>
</reference>
<dbReference type="CDD" id="cd01650">
    <property type="entry name" value="RT_nLTR_like"/>
    <property type="match status" value="1"/>
</dbReference>
<sequence length="262" mass="29905">MDTLINTFNTAVTNTASEIRGKHRPVKKHWATADLLDLCDKRRELKKKKKDAEGHKARTNHHQDGKCLTDEQDILKRWSEYCSEVYDYRATGDPEVLNVPPTTDDNYPILSEEVEAAVKSLKKGKSAGADNVSAELVLTGGEAMISALLIFCNKIWQTGEWPTPWTQSLIITLPKNGNLQLCQNYRIISLISHPSTVMLKILLNRLKPQAEKIIAEEQAAFRPGRSTTEQIFNLRILCEKYLQHQQDLYHVFIDFKKAFDRV</sequence>